<feature type="region of interest" description="Disordered" evidence="1">
    <location>
        <begin position="356"/>
        <end position="385"/>
    </location>
</feature>
<dbReference type="Proteomes" id="UP000265618">
    <property type="component" value="Unassembled WGS sequence"/>
</dbReference>
<dbReference type="AlphaFoldDB" id="A0A391NPB7"/>
<keyword evidence="3" id="KW-1185">Reference proteome</keyword>
<sequence>MDEEEGQSGNTGEPEVFRVERGDLCDVLIRSLLDGIPVTCTPVSSVREHSNGYTVEFPHILPDPATLAGIFVLRDVGPFSEAKLALDEGSLMRLFYRCLHSLCTLHSQGIVHNDIHRGNILVMPHESGEYLPCFIDFEVCYVVPGHSLLADAKAKMAAKYGVDIDSKRAFKNPRDNYPGLHDADSCFYGVYTYCARDAHLGVRDRPIKDLEALVYSFAEAAGAELPWVDHPTHNHQDCMAVYNEKLQLAVRVLETEPGSVPTGCEGWPTALIDCYRSILMADTVLIGEMPGDRSDPQSRAEHLVCQYYSSIKKSMGLVDVKGQKPEASLPGAARQYKEVDDAHDNQRHTFAEKGKYLEGPSSQSCSSEHPHVSNQKQTEAASPTAQEYPSSVAAFDNTSVERLATMLCVLCFSDHKDRRSPASGEVQVATISYLAGKGPPIMTWHGPRETHIGGWVALDSCTLTRPLCTVGSGRIAHAIQLPVSRGKSPHPSIPEWLDVPALPPKNYEADTLHVGCLRGDYTSQRLLRNHLFTETIAVKEYCPETIKDHLRSVEKRICLACERYVFRMGGAVSTRDVSRYSCLGTPTLDKMRNMTLVFVMLGGPTAVDEARRHLSYTLHTYGSCYPCLTELAYLGQVYVMHLSSMVQVLTMPDPPSSVAVQCLLGSLNGLITPNDPSQMLVPNDWWMDTGHTVCDTSARAYHLTGAALDPNGCIHTQVMQPLISWFRVVDPAVGGAIGSSLVKISESSLVDKETFKQTIEDLCDKITQVSANAQK</sequence>
<evidence type="ECO:0000313" key="3">
    <source>
        <dbReference type="Proteomes" id="UP000265618"/>
    </source>
</evidence>
<dbReference type="Gene3D" id="1.10.510.10">
    <property type="entry name" value="Transferase(Phosphotransferase) domain 1"/>
    <property type="match status" value="1"/>
</dbReference>
<comment type="caution">
    <text evidence="2">The sequence shown here is derived from an EMBL/GenBank/DDBJ whole genome shotgun (WGS) entry which is preliminary data.</text>
</comment>
<dbReference type="SUPFAM" id="SSF56112">
    <property type="entry name" value="Protein kinase-like (PK-like)"/>
    <property type="match status" value="1"/>
</dbReference>
<gene>
    <name evidence="2" type="ORF">KIPB_001746</name>
</gene>
<accession>A0A391NPB7</accession>
<organism evidence="2 3">
    <name type="scientific">Kipferlia bialata</name>
    <dbReference type="NCBI Taxonomy" id="797122"/>
    <lineage>
        <taxon>Eukaryota</taxon>
        <taxon>Metamonada</taxon>
        <taxon>Carpediemonas-like organisms</taxon>
        <taxon>Kipferlia</taxon>
    </lineage>
</organism>
<evidence type="ECO:0000313" key="2">
    <source>
        <dbReference type="EMBL" id="GCA62176.1"/>
    </source>
</evidence>
<name>A0A391NPB7_9EUKA</name>
<evidence type="ECO:0008006" key="4">
    <source>
        <dbReference type="Google" id="ProtNLM"/>
    </source>
</evidence>
<dbReference type="InterPro" id="IPR011009">
    <property type="entry name" value="Kinase-like_dom_sf"/>
</dbReference>
<protein>
    <recommendedName>
        <fullName evidence="4">Protein kinase domain-containing protein</fullName>
    </recommendedName>
</protein>
<dbReference type="InterPro" id="IPR050235">
    <property type="entry name" value="CK1_Ser-Thr_kinase"/>
</dbReference>
<proteinExistence type="predicted"/>
<dbReference type="PANTHER" id="PTHR11909">
    <property type="entry name" value="CASEIN KINASE-RELATED"/>
    <property type="match status" value="1"/>
</dbReference>
<feature type="compositionally biased region" description="Polar residues" evidence="1">
    <location>
        <begin position="360"/>
        <end position="385"/>
    </location>
</feature>
<dbReference type="EMBL" id="BDIP01000259">
    <property type="protein sequence ID" value="GCA62176.1"/>
    <property type="molecule type" value="Genomic_DNA"/>
</dbReference>
<reference evidence="2 3" key="1">
    <citation type="journal article" date="2018" name="PLoS ONE">
        <title>The draft genome of Kipferlia bialata reveals reductive genome evolution in fornicate parasites.</title>
        <authorList>
            <person name="Tanifuji G."/>
            <person name="Takabayashi S."/>
            <person name="Kume K."/>
            <person name="Takagi M."/>
            <person name="Nakayama T."/>
            <person name="Kamikawa R."/>
            <person name="Inagaki Y."/>
            <person name="Hashimoto T."/>
        </authorList>
    </citation>
    <scope>NUCLEOTIDE SEQUENCE [LARGE SCALE GENOMIC DNA]</scope>
    <source>
        <strain evidence="2">NY0173</strain>
    </source>
</reference>
<evidence type="ECO:0000256" key="1">
    <source>
        <dbReference type="SAM" id="MobiDB-lite"/>
    </source>
</evidence>